<keyword evidence="1" id="KW-0812">Transmembrane</keyword>
<feature type="transmembrane region" description="Helical" evidence="1">
    <location>
        <begin position="56"/>
        <end position="81"/>
    </location>
</feature>
<dbReference type="EMBL" id="PVWQ01000002">
    <property type="protein sequence ID" value="RDW89806.1"/>
    <property type="molecule type" value="Genomic_DNA"/>
</dbReference>
<sequence length="350" mass="38309">MARYRSGYSLPSCSEYAFETDASRIDIAFAAIFFIATFVLLFVGSSRIGRAKKQGLHVAGAALLMISIVFAWFAYIIRLVYIPLEECDIFRYDRLYQAPLLASWLASLAEYLLLAAILTSLTHKLQKDLGLMQPALLKSQKLWAVLVILVLLAALSLSTAYNHYIYNDVSGSYYSASPELLLMPMRGLWTTYYVLAAAGMVLAAGTMGKTLSQAPGGLRSTALTTSTTALLLSALGLTLTNMGSYVDNMFMYVNSRLYYGSPAYKTYVAKNEAASFLESFFYCVAFWAAVYVGAYRVASGPPAYAPPPPQQPMVFTTGNEGVQSGYSRAIAEEGGLEQGHGYGRNPDYVR</sequence>
<evidence type="ECO:0000313" key="3">
    <source>
        <dbReference type="Proteomes" id="UP000256690"/>
    </source>
</evidence>
<feature type="transmembrane region" description="Helical" evidence="1">
    <location>
        <begin position="229"/>
        <end position="253"/>
    </location>
</feature>
<evidence type="ECO:0000313" key="2">
    <source>
        <dbReference type="EMBL" id="RDW89806.1"/>
    </source>
</evidence>
<dbReference type="Proteomes" id="UP000256690">
    <property type="component" value="Unassembled WGS sequence"/>
</dbReference>
<dbReference type="OrthoDB" id="4507588at2759"/>
<dbReference type="RefSeq" id="XP_026606760.1">
    <property type="nucleotide sequence ID" value="XM_026743597.1"/>
</dbReference>
<comment type="caution">
    <text evidence="2">The sequence shown here is derived from an EMBL/GenBank/DDBJ whole genome shotgun (WGS) entry which is preliminary data.</text>
</comment>
<gene>
    <name evidence="2" type="ORF">DSM5745_01581</name>
</gene>
<feature type="transmembrane region" description="Helical" evidence="1">
    <location>
        <begin position="27"/>
        <end position="44"/>
    </location>
</feature>
<name>A0A3D8SU35_9EURO</name>
<accession>A0A3D8SU35</accession>
<proteinExistence type="predicted"/>
<reference evidence="2 3" key="1">
    <citation type="journal article" date="2018" name="IMA Fungus">
        <title>IMA Genome-F 9: Draft genome sequence of Annulohypoxylon stygium, Aspergillus mulundensis, Berkeleyomyces basicola (syn. Thielaviopsis basicola), Ceratocystis smalleyi, two Cercospora beticola strains, Coleophoma cylindrospora, Fusarium fracticaudum, Phialophora cf. hyalina, and Morchella septimelata.</title>
        <authorList>
            <person name="Wingfield B.D."/>
            <person name="Bills G.F."/>
            <person name="Dong Y."/>
            <person name="Huang W."/>
            <person name="Nel W.J."/>
            <person name="Swalarsk-Parry B.S."/>
            <person name="Vaghefi N."/>
            <person name="Wilken P.M."/>
            <person name="An Z."/>
            <person name="de Beer Z.W."/>
            <person name="De Vos L."/>
            <person name="Chen L."/>
            <person name="Duong T.A."/>
            <person name="Gao Y."/>
            <person name="Hammerbacher A."/>
            <person name="Kikkert J.R."/>
            <person name="Li Y."/>
            <person name="Li H."/>
            <person name="Li K."/>
            <person name="Li Q."/>
            <person name="Liu X."/>
            <person name="Ma X."/>
            <person name="Naidoo K."/>
            <person name="Pethybridge S.J."/>
            <person name="Sun J."/>
            <person name="Steenkamp E.T."/>
            <person name="van der Nest M.A."/>
            <person name="van Wyk S."/>
            <person name="Wingfield M.J."/>
            <person name="Xiong C."/>
            <person name="Yue Q."/>
            <person name="Zhang X."/>
        </authorList>
    </citation>
    <scope>NUCLEOTIDE SEQUENCE [LARGE SCALE GENOMIC DNA]</scope>
    <source>
        <strain evidence="2 3">DSM 5745</strain>
    </source>
</reference>
<feature type="transmembrane region" description="Helical" evidence="1">
    <location>
        <begin position="101"/>
        <end position="121"/>
    </location>
</feature>
<dbReference type="AlphaFoldDB" id="A0A3D8SU35"/>
<dbReference type="GeneID" id="38111951"/>
<keyword evidence="3" id="KW-1185">Reference proteome</keyword>
<feature type="transmembrane region" description="Helical" evidence="1">
    <location>
        <begin position="186"/>
        <end position="208"/>
    </location>
</feature>
<protein>
    <submittedName>
        <fullName evidence="2">Uncharacterized protein</fullName>
    </submittedName>
</protein>
<keyword evidence="1" id="KW-0472">Membrane</keyword>
<evidence type="ECO:0000256" key="1">
    <source>
        <dbReference type="SAM" id="Phobius"/>
    </source>
</evidence>
<feature type="transmembrane region" description="Helical" evidence="1">
    <location>
        <begin position="142"/>
        <end position="166"/>
    </location>
</feature>
<feature type="transmembrane region" description="Helical" evidence="1">
    <location>
        <begin position="273"/>
        <end position="294"/>
    </location>
</feature>
<organism evidence="2 3">
    <name type="scientific">Aspergillus mulundensis</name>
    <dbReference type="NCBI Taxonomy" id="1810919"/>
    <lineage>
        <taxon>Eukaryota</taxon>
        <taxon>Fungi</taxon>
        <taxon>Dikarya</taxon>
        <taxon>Ascomycota</taxon>
        <taxon>Pezizomycotina</taxon>
        <taxon>Eurotiomycetes</taxon>
        <taxon>Eurotiomycetidae</taxon>
        <taxon>Eurotiales</taxon>
        <taxon>Aspergillaceae</taxon>
        <taxon>Aspergillus</taxon>
        <taxon>Aspergillus subgen. Nidulantes</taxon>
    </lineage>
</organism>
<keyword evidence="1" id="KW-1133">Transmembrane helix</keyword>